<accession>A0A4U6T5U6</accession>
<evidence type="ECO:0000313" key="2">
    <source>
        <dbReference type="EMBL" id="TKV97089.1"/>
    </source>
</evidence>
<reference evidence="2" key="1">
    <citation type="submission" date="2019-03" db="EMBL/GenBank/DDBJ databases">
        <title>WGS assembly of Setaria viridis.</title>
        <authorList>
            <person name="Huang P."/>
            <person name="Jenkins J."/>
            <person name="Grimwood J."/>
            <person name="Barry K."/>
            <person name="Healey A."/>
            <person name="Mamidi S."/>
            <person name="Sreedasyam A."/>
            <person name="Shu S."/>
            <person name="Feldman M."/>
            <person name="Wu J."/>
            <person name="Yu Y."/>
            <person name="Chen C."/>
            <person name="Johnson J."/>
            <person name="Rokhsar D."/>
            <person name="Baxter I."/>
            <person name="Schmutz J."/>
            <person name="Brutnell T."/>
            <person name="Kellogg E."/>
        </authorList>
    </citation>
    <scope>NUCLEOTIDE SEQUENCE [LARGE SCALE GENOMIC DNA]</scope>
</reference>
<dbReference type="Proteomes" id="UP000298652">
    <property type="component" value="Chromosome 9"/>
</dbReference>
<protein>
    <submittedName>
        <fullName evidence="2">Uncharacterized protein</fullName>
    </submittedName>
</protein>
<feature type="compositionally biased region" description="Basic residues" evidence="1">
    <location>
        <begin position="114"/>
        <end position="144"/>
    </location>
</feature>
<proteinExistence type="predicted"/>
<feature type="region of interest" description="Disordered" evidence="1">
    <location>
        <begin position="73"/>
        <end position="144"/>
    </location>
</feature>
<keyword evidence="3" id="KW-1185">Reference proteome</keyword>
<organism evidence="2 3">
    <name type="scientific">Setaria viridis</name>
    <name type="common">Green bristlegrass</name>
    <name type="synonym">Setaria italica subsp. viridis</name>
    <dbReference type="NCBI Taxonomy" id="4556"/>
    <lineage>
        <taxon>Eukaryota</taxon>
        <taxon>Viridiplantae</taxon>
        <taxon>Streptophyta</taxon>
        <taxon>Embryophyta</taxon>
        <taxon>Tracheophyta</taxon>
        <taxon>Spermatophyta</taxon>
        <taxon>Magnoliopsida</taxon>
        <taxon>Liliopsida</taxon>
        <taxon>Poales</taxon>
        <taxon>Poaceae</taxon>
        <taxon>PACMAD clade</taxon>
        <taxon>Panicoideae</taxon>
        <taxon>Panicodae</taxon>
        <taxon>Paniceae</taxon>
        <taxon>Cenchrinae</taxon>
        <taxon>Setaria</taxon>
    </lineage>
</organism>
<sequence length="144" mass="15182">MQPPAVEALRGGVAVRSPVRLPGQEKSAGIGGRGKAATLIMVGREDGAGEQVQHGREGRVAEGDVCVLARQAGCGPRGTRAAAPCRGDRGGATPRAPRSTPCAGRASPRSDRRARARGRRPGRSAPRGRRRGAAERSRRRPRRR</sequence>
<evidence type="ECO:0000313" key="3">
    <source>
        <dbReference type="Proteomes" id="UP000298652"/>
    </source>
</evidence>
<dbReference type="EMBL" id="CM016560">
    <property type="protein sequence ID" value="TKV97089.1"/>
    <property type="molecule type" value="Genomic_DNA"/>
</dbReference>
<gene>
    <name evidence="2" type="ORF">SEVIR_9G472900v2</name>
</gene>
<dbReference type="Gramene" id="TKV97089">
    <property type="protein sequence ID" value="TKV97089"/>
    <property type="gene ID" value="SEVIR_9G472900v2"/>
</dbReference>
<name>A0A4U6T5U6_SETVI</name>
<evidence type="ECO:0000256" key="1">
    <source>
        <dbReference type="SAM" id="MobiDB-lite"/>
    </source>
</evidence>
<dbReference type="AlphaFoldDB" id="A0A4U6T5U6"/>